<protein>
    <recommendedName>
        <fullName evidence="4">Cell division protein ZapA</fullName>
    </recommendedName>
</protein>
<name>A0ABT5HFF4_9CAUL</name>
<organism evidence="2 3">
    <name type="scientific">Asticcacaulis machinosus</name>
    <dbReference type="NCBI Taxonomy" id="2984211"/>
    <lineage>
        <taxon>Bacteria</taxon>
        <taxon>Pseudomonadati</taxon>
        <taxon>Pseudomonadota</taxon>
        <taxon>Alphaproteobacteria</taxon>
        <taxon>Caulobacterales</taxon>
        <taxon>Caulobacteraceae</taxon>
        <taxon>Asticcacaulis</taxon>
    </lineage>
</organism>
<feature type="compositionally biased region" description="Polar residues" evidence="1">
    <location>
        <begin position="106"/>
        <end position="119"/>
    </location>
</feature>
<feature type="region of interest" description="Disordered" evidence="1">
    <location>
        <begin position="98"/>
        <end position="119"/>
    </location>
</feature>
<accession>A0ABT5HFF4</accession>
<evidence type="ECO:0000256" key="1">
    <source>
        <dbReference type="SAM" id="MobiDB-lite"/>
    </source>
</evidence>
<proteinExistence type="predicted"/>
<dbReference type="EMBL" id="JAQQKV010000001">
    <property type="protein sequence ID" value="MDC7674943.1"/>
    <property type="molecule type" value="Genomic_DNA"/>
</dbReference>
<keyword evidence="3" id="KW-1185">Reference proteome</keyword>
<gene>
    <name evidence="2" type="ORF">PQU98_02295</name>
</gene>
<evidence type="ECO:0000313" key="2">
    <source>
        <dbReference type="EMBL" id="MDC7674943.1"/>
    </source>
</evidence>
<dbReference type="RefSeq" id="WP_272743253.1">
    <property type="nucleotide sequence ID" value="NZ_JAQQKV010000001.1"/>
</dbReference>
<evidence type="ECO:0008006" key="4">
    <source>
        <dbReference type="Google" id="ProtNLM"/>
    </source>
</evidence>
<sequence>MSREHKITVAKGVTSQLHITEEAIDTALSEAAQLIESYVTSRRSIHMSTLMGNDVHEHTLKAMIALNTAQTHMGQAHEALKDIKNHIGLRTVAVGPILDKPEKDTTATQGGLQPLSEQA</sequence>
<comment type="caution">
    <text evidence="2">The sequence shown here is derived from an EMBL/GenBank/DDBJ whole genome shotgun (WGS) entry which is preliminary data.</text>
</comment>
<evidence type="ECO:0000313" key="3">
    <source>
        <dbReference type="Proteomes" id="UP001218579"/>
    </source>
</evidence>
<dbReference type="Proteomes" id="UP001218579">
    <property type="component" value="Unassembled WGS sequence"/>
</dbReference>
<reference evidence="2 3" key="1">
    <citation type="submission" date="2023-01" db="EMBL/GenBank/DDBJ databases">
        <title>Novel species of the genus Asticcacaulis isolated from rivers.</title>
        <authorList>
            <person name="Lu H."/>
        </authorList>
    </citation>
    <scope>NUCLEOTIDE SEQUENCE [LARGE SCALE GENOMIC DNA]</scope>
    <source>
        <strain evidence="2 3">LKC15W</strain>
    </source>
</reference>